<evidence type="ECO:0000259" key="6">
    <source>
        <dbReference type="PROSITE" id="PS51123"/>
    </source>
</evidence>
<dbReference type="CDD" id="cd07185">
    <property type="entry name" value="OmpA_C-like"/>
    <property type="match status" value="1"/>
</dbReference>
<accession>A0ABV7UVL8</accession>
<sequence length="162" mass="17033">MNTKNFAVAATLAAGVLLAACKTQAPAPEPAPPPPVAQSQKLSADGLFAFGKASLDDLSDAGRTQLDAFAATLLGGAPYEIVHVIGHSDRIGNDKANLQLSNRRAESVRDYLVQKGVPAARITAVGRGSVEPIVECEDRDRNALIACLAPNRRVEIRVVPAR</sequence>
<evidence type="ECO:0000256" key="1">
    <source>
        <dbReference type="ARBA" id="ARBA00004442"/>
    </source>
</evidence>
<dbReference type="Pfam" id="PF00691">
    <property type="entry name" value="OmpA"/>
    <property type="match status" value="1"/>
</dbReference>
<organism evidence="7 8">
    <name type="scientific">Luteimonas notoginsengisoli</name>
    <dbReference type="NCBI Taxonomy" id="1578200"/>
    <lineage>
        <taxon>Bacteria</taxon>
        <taxon>Pseudomonadati</taxon>
        <taxon>Pseudomonadota</taxon>
        <taxon>Gammaproteobacteria</taxon>
        <taxon>Lysobacterales</taxon>
        <taxon>Lysobacteraceae</taxon>
        <taxon>Luteimonas</taxon>
    </lineage>
</organism>
<dbReference type="PROSITE" id="PS51257">
    <property type="entry name" value="PROKAR_LIPOPROTEIN"/>
    <property type="match status" value="1"/>
</dbReference>
<evidence type="ECO:0000256" key="4">
    <source>
        <dbReference type="PROSITE-ProRule" id="PRU00473"/>
    </source>
</evidence>
<dbReference type="PROSITE" id="PS51123">
    <property type="entry name" value="OMPA_2"/>
    <property type="match status" value="1"/>
</dbReference>
<name>A0ABV7UVL8_9GAMM</name>
<keyword evidence="5" id="KW-0732">Signal</keyword>
<evidence type="ECO:0000256" key="3">
    <source>
        <dbReference type="ARBA" id="ARBA00023237"/>
    </source>
</evidence>
<comment type="subcellular location">
    <subcellularLocation>
        <location evidence="1">Cell outer membrane</location>
    </subcellularLocation>
</comment>
<dbReference type="Gene3D" id="3.30.1330.60">
    <property type="entry name" value="OmpA-like domain"/>
    <property type="match status" value="1"/>
</dbReference>
<dbReference type="EMBL" id="JBHRYF010000009">
    <property type="protein sequence ID" value="MFC3661037.1"/>
    <property type="molecule type" value="Genomic_DNA"/>
</dbReference>
<dbReference type="PRINTS" id="PR01021">
    <property type="entry name" value="OMPADOMAIN"/>
</dbReference>
<comment type="caution">
    <text evidence="7">The sequence shown here is derived from an EMBL/GenBank/DDBJ whole genome shotgun (WGS) entry which is preliminary data.</text>
</comment>
<evidence type="ECO:0000256" key="2">
    <source>
        <dbReference type="ARBA" id="ARBA00023136"/>
    </source>
</evidence>
<gene>
    <name evidence="7" type="ORF">ACFOM9_13285</name>
</gene>
<proteinExistence type="predicted"/>
<evidence type="ECO:0000313" key="8">
    <source>
        <dbReference type="Proteomes" id="UP001595724"/>
    </source>
</evidence>
<dbReference type="PANTHER" id="PTHR30329">
    <property type="entry name" value="STATOR ELEMENT OF FLAGELLAR MOTOR COMPLEX"/>
    <property type="match status" value="1"/>
</dbReference>
<feature type="signal peptide" evidence="5">
    <location>
        <begin position="1"/>
        <end position="19"/>
    </location>
</feature>
<dbReference type="InterPro" id="IPR050330">
    <property type="entry name" value="Bact_OuterMem_StrucFunc"/>
</dbReference>
<feature type="domain" description="OmpA-like" evidence="6">
    <location>
        <begin position="35"/>
        <end position="162"/>
    </location>
</feature>
<dbReference type="RefSeq" id="WP_386711686.1">
    <property type="nucleotide sequence ID" value="NZ_JBHRYF010000009.1"/>
</dbReference>
<dbReference type="InterPro" id="IPR006665">
    <property type="entry name" value="OmpA-like"/>
</dbReference>
<evidence type="ECO:0000256" key="5">
    <source>
        <dbReference type="SAM" id="SignalP"/>
    </source>
</evidence>
<reference evidence="8" key="1">
    <citation type="journal article" date="2019" name="Int. J. Syst. Evol. Microbiol.">
        <title>The Global Catalogue of Microorganisms (GCM) 10K type strain sequencing project: providing services to taxonomists for standard genome sequencing and annotation.</title>
        <authorList>
            <consortium name="The Broad Institute Genomics Platform"/>
            <consortium name="The Broad Institute Genome Sequencing Center for Infectious Disease"/>
            <person name="Wu L."/>
            <person name="Ma J."/>
        </authorList>
    </citation>
    <scope>NUCLEOTIDE SEQUENCE [LARGE SCALE GENOMIC DNA]</scope>
    <source>
        <strain evidence="8">KCTC 42211</strain>
    </source>
</reference>
<keyword evidence="3" id="KW-0998">Cell outer membrane</keyword>
<keyword evidence="8" id="KW-1185">Reference proteome</keyword>
<protein>
    <submittedName>
        <fullName evidence="7">OmpA family protein</fullName>
    </submittedName>
</protein>
<dbReference type="SUPFAM" id="SSF103088">
    <property type="entry name" value="OmpA-like"/>
    <property type="match status" value="1"/>
</dbReference>
<dbReference type="InterPro" id="IPR036737">
    <property type="entry name" value="OmpA-like_sf"/>
</dbReference>
<keyword evidence="2 4" id="KW-0472">Membrane</keyword>
<dbReference type="PANTHER" id="PTHR30329:SF21">
    <property type="entry name" value="LIPOPROTEIN YIAD-RELATED"/>
    <property type="match status" value="1"/>
</dbReference>
<dbReference type="Proteomes" id="UP001595724">
    <property type="component" value="Unassembled WGS sequence"/>
</dbReference>
<evidence type="ECO:0000313" key="7">
    <source>
        <dbReference type="EMBL" id="MFC3661037.1"/>
    </source>
</evidence>
<feature type="chain" id="PRO_5046438035" evidence="5">
    <location>
        <begin position="20"/>
        <end position="162"/>
    </location>
</feature>
<dbReference type="InterPro" id="IPR006664">
    <property type="entry name" value="OMP_bac"/>
</dbReference>